<dbReference type="Pfam" id="PF13116">
    <property type="entry name" value="YhdP"/>
    <property type="match status" value="1"/>
</dbReference>
<proteinExistence type="predicted"/>
<gene>
    <name evidence="2" type="ORF">OSB_17130</name>
</gene>
<dbReference type="InterPro" id="IPR025263">
    <property type="entry name" value="YhdP_central"/>
</dbReference>
<dbReference type="STRING" id="1458307.OSB_17130"/>
<protein>
    <recommendedName>
        <fullName evidence="1">YhdP central domain-containing protein</fullName>
    </recommendedName>
</protein>
<dbReference type="PATRIC" id="fig|1458307.3.peg.1726"/>
<evidence type="ECO:0000313" key="2">
    <source>
        <dbReference type="EMBL" id="AKS46261.1"/>
    </source>
</evidence>
<sequence length="1100" mass="116033">MSESSVPKEDNVEVDAETRRPRRLSVWWWLRALVLIIGAPLLMAVIAAVMLIGREVTAPSWIVRDVEERAADVLAGGSLGFGSMTFTVGQDLHPRLVLQNATLWDAEGGVLARVPRIEGLISPRGVLQGRVLAQEVQLHGAQISLRRAMDGTVALAFDQGAAAVGAADGFVGLLDQIDQVFEEGALEALEELRADGLIINYVDARARRSWVIDDGRIELDVNDGDLDLRADVALLSGRAYVTTASLSYESLRGSRSAEIGLSITDAAAPDIASQSPLLAWLGVLDAPISGAVRGQLDEGGELSTVSATLQIGEGELRPNSQTRPIPFESARTYLSYDPALEKLTFDVLEVDSALGSVNGSAQTYLREFQDGWPLALLGQVQLSEMTIAPEVIFDDPIDVARANLDFRLRLDPFTLDIGQAVIESGDVPVAMQGQVSALTDGWLVSLDANATEIATDQVIAFWPSNLGTKTRDWIEEFVRAGELLNTSVVFRARPGDETTFAMTSEFRDATVGFIRNVPPVENASGMLSIVDRRVALTLDEGHVNAPQGGRLDLAGSQMVIPRTGIPNPPARFDLDLVGGVTAAVAVLNLEPFNVLRNSDLPVSFAEGRATISASIDTPLGRGIRPDQRVWSANARVRNVRSSVLVPNQTLTASELRVQADVDSLVVSGPMQLGDVGGTATFSRALGAGSEGTARVEANVSIGPAFLREFNVNLPSGMVNGQAPAQIAIDLSNPNAASFRLTSDLRGMGLSLAGAGWSKARNAVGALTVVGQLGATPRIDQLSISAPGLQTTGTIRLASGGGLERAAFERVRLGGWLDAPVVLLGRGAGRPVQVQIAGGSLDLRSANFGGGGSGEGAPMDIALDRLVITDSIQLDNFRGTFTSPSGLQGEFQGDVNGTAPIRGTLVPIDGRSAVRIVSDDAGALFRATRLLRNAHGGSLQLTLIPAGAEGSYDGTLVGNSLRVRDAPALASLLDAISVVGLLTQLDGQGLLFTDVDAKFRLTPSQVIVTQSSATGPGLGISLDGIYSTAAQTMDFQGVVSPFYLLNGIGSILTRPGEGLIGFNFNLRGPVDNPQVLVNPLSALTPGMFREIFRRAPPTVDQ</sequence>
<dbReference type="OrthoDB" id="7161641at2"/>
<keyword evidence="3" id="KW-1185">Reference proteome</keyword>
<dbReference type="AlphaFoldDB" id="A0A0K0Y5U4"/>
<name>A0A0K0Y5U4_9RHOB</name>
<dbReference type="EMBL" id="CP012160">
    <property type="protein sequence ID" value="AKS46261.1"/>
    <property type="molecule type" value="Genomic_DNA"/>
</dbReference>
<reference evidence="2 3" key="1">
    <citation type="journal article" date="2015" name="Genome Announc.">
        <title>Closed Genome Sequence of Octadecabacter temperatus SB1, the First Mesophilic Species of the Genus Octadecabacter.</title>
        <authorList>
            <person name="Voget S."/>
            <person name="Billerbeck S."/>
            <person name="Simon M."/>
            <person name="Daniel R."/>
        </authorList>
    </citation>
    <scope>NUCLEOTIDE SEQUENCE [LARGE SCALE GENOMIC DNA]</scope>
    <source>
        <strain evidence="2 3">SB1</strain>
    </source>
</reference>
<accession>A0A0K0Y5U4</accession>
<feature type="domain" description="YhdP central" evidence="1">
    <location>
        <begin position="379"/>
        <end position="753"/>
    </location>
</feature>
<evidence type="ECO:0000313" key="3">
    <source>
        <dbReference type="Proteomes" id="UP000067444"/>
    </source>
</evidence>
<dbReference type="KEGG" id="otm:OSB_17130"/>
<organism evidence="2 3">
    <name type="scientific">Octadecabacter temperatus</name>
    <dbReference type="NCBI Taxonomy" id="1458307"/>
    <lineage>
        <taxon>Bacteria</taxon>
        <taxon>Pseudomonadati</taxon>
        <taxon>Pseudomonadota</taxon>
        <taxon>Alphaproteobacteria</taxon>
        <taxon>Rhodobacterales</taxon>
        <taxon>Roseobacteraceae</taxon>
        <taxon>Octadecabacter</taxon>
    </lineage>
</organism>
<dbReference type="Proteomes" id="UP000067444">
    <property type="component" value="Chromosome"/>
</dbReference>
<evidence type="ECO:0000259" key="1">
    <source>
        <dbReference type="Pfam" id="PF13116"/>
    </source>
</evidence>